<name>A0A6A7ZRX0_RHIML</name>
<sequence length="59" mass="6727">MFLIGLRRHPPDLPPKLRLGRSSVHSSAKLTVKTVESVAGLFYPVQIFKRVPRSELPFR</sequence>
<accession>A0A6A7ZRX0</accession>
<protein>
    <submittedName>
        <fullName evidence="1">Uncharacterized protein</fullName>
    </submittedName>
</protein>
<dbReference type="EMBL" id="WISP01000104">
    <property type="protein sequence ID" value="MQW04869.1"/>
    <property type="molecule type" value="Genomic_DNA"/>
</dbReference>
<dbReference type="AlphaFoldDB" id="A0A6A7ZRX0"/>
<comment type="caution">
    <text evidence="1">The sequence shown here is derived from an EMBL/GenBank/DDBJ whole genome shotgun (WGS) entry which is preliminary data.</text>
</comment>
<organism evidence="1">
    <name type="scientific">Rhizobium meliloti</name>
    <name type="common">Ensifer meliloti</name>
    <name type="synonym">Sinorhizobium meliloti</name>
    <dbReference type="NCBI Taxonomy" id="382"/>
    <lineage>
        <taxon>Bacteria</taxon>
        <taxon>Pseudomonadati</taxon>
        <taxon>Pseudomonadota</taxon>
        <taxon>Alphaproteobacteria</taxon>
        <taxon>Hyphomicrobiales</taxon>
        <taxon>Rhizobiaceae</taxon>
        <taxon>Sinorhizobium/Ensifer group</taxon>
        <taxon>Sinorhizobium</taxon>
    </lineage>
</organism>
<evidence type="ECO:0000313" key="1">
    <source>
        <dbReference type="EMBL" id="MQW04869.1"/>
    </source>
</evidence>
<reference evidence="1" key="1">
    <citation type="journal article" date="2013" name="Genome Biol.">
        <title>Comparative genomics of the core and accessory genomes of 48 Sinorhizobium strains comprising five genospecies.</title>
        <authorList>
            <person name="Sugawara M."/>
            <person name="Epstein B."/>
            <person name="Badgley B.D."/>
            <person name="Unno T."/>
            <person name="Xu L."/>
            <person name="Reese J."/>
            <person name="Gyaneshwar P."/>
            <person name="Denny R."/>
            <person name="Mudge J."/>
            <person name="Bharti A.K."/>
            <person name="Farmer A.D."/>
            <person name="May G.D."/>
            <person name="Woodward J.E."/>
            <person name="Medigue C."/>
            <person name="Vallenet D."/>
            <person name="Lajus A."/>
            <person name="Rouy Z."/>
            <person name="Martinez-Vaz B."/>
            <person name="Tiffin P."/>
            <person name="Young N.D."/>
            <person name="Sadowsky M.J."/>
        </authorList>
    </citation>
    <scope>NUCLEOTIDE SEQUENCE</scope>
    <source>
        <strain evidence="1">M30</strain>
    </source>
</reference>
<gene>
    <name evidence="1" type="ORF">GHK45_14105</name>
</gene>
<proteinExistence type="predicted"/>